<evidence type="ECO:0000256" key="2">
    <source>
        <dbReference type="ARBA" id="ARBA00023125"/>
    </source>
</evidence>
<protein>
    <submittedName>
        <fullName evidence="6">Tyrosine-type recombinase/integrase</fullName>
    </submittedName>
</protein>
<evidence type="ECO:0000256" key="3">
    <source>
        <dbReference type="ARBA" id="ARBA00023172"/>
    </source>
</evidence>
<evidence type="ECO:0000313" key="6">
    <source>
        <dbReference type="EMBL" id="MDV6264661.1"/>
    </source>
</evidence>
<dbReference type="InterPro" id="IPR002104">
    <property type="entry name" value="Integrase_catalytic"/>
</dbReference>
<keyword evidence="2" id="KW-0238">DNA-binding</keyword>
<gene>
    <name evidence="6" type="ORF">R3P96_25275</name>
</gene>
<sequence>MARVRIRDQDGKRRLVEARGKTAAEARRKLQEKVANREPPHPSQRAELSKTSTMSELFTYWIDQKAKTVSPQTITGYRQAWNAYCAAAVGEIFIREMTAGKVDSLINSIGERTMSGARMSRIVMSGMLGIAVRFDFLSHNPVRDTPRPTPKKSAVRALTPDELDELRERVENYSRHQTIDENGVVRPKLGPRPGADLEDILMLLIATGARIGELLALKWDQVDLDSPIPTVTFSATLVVPRAAGERLFRQNFRKGDAPPLTVVLPPFAVTALRRRRAMPTFQNPENALFVTGTGNWVSPANVRRSWRAARGDNFDWVTPHTLRKTVATLVKETYGVEAAQIQLGHANTRVTEAHYIQRVTLAPDMSDALNKFAPKA</sequence>
<comment type="caution">
    <text evidence="6">The sequence shown here is derived from an EMBL/GenBank/DDBJ whole genome shotgun (WGS) entry which is preliminary data.</text>
</comment>
<name>A0ABU4BKE8_9NOCA</name>
<dbReference type="InterPro" id="IPR011010">
    <property type="entry name" value="DNA_brk_join_enz"/>
</dbReference>
<dbReference type="SUPFAM" id="SSF56349">
    <property type="entry name" value="DNA breaking-rejoining enzymes"/>
    <property type="match status" value="1"/>
</dbReference>
<dbReference type="Gene3D" id="1.10.150.130">
    <property type="match status" value="1"/>
</dbReference>
<dbReference type="RefSeq" id="WP_317566686.1">
    <property type="nucleotide sequence ID" value="NZ_JAWLJX010000017.1"/>
</dbReference>
<reference evidence="6 7" key="1">
    <citation type="submission" date="2023-10" db="EMBL/GenBank/DDBJ databases">
        <title>Development of a sustainable strategy for remediation of hydrocarbon-contaminated territories based on the waste exchange concept.</title>
        <authorList>
            <person name="Krivoruchko A."/>
        </authorList>
    </citation>
    <scope>NUCLEOTIDE SEQUENCE [LARGE SCALE GENOMIC DNA]</scope>
    <source>
        <strain evidence="6 7">IEGM 1323</strain>
    </source>
</reference>
<accession>A0ABU4BKE8</accession>
<dbReference type="Pfam" id="PF00589">
    <property type="entry name" value="Phage_integrase"/>
    <property type="match status" value="1"/>
</dbReference>
<dbReference type="PROSITE" id="PS51898">
    <property type="entry name" value="TYR_RECOMBINASE"/>
    <property type="match status" value="1"/>
</dbReference>
<feature type="domain" description="Tyr recombinase" evidence="5">
    <location>
        <begin position="153"/>
        <end position="370"/>
    </location>
</feature>
<keyword evidence="7" id="KW-1185">Reference proteome</keyword>
<evidence type="ECO:0000256" key="4">
    <source>
        <dbReference type="SAM" id="MobiDB-lite"/>
    </source>
</evidence>
<dbReference type="InterPro" id="IPR050090">
    <property type="entry name" value="Tyrosine_recombinase_XerCD"/>
</dbReference>
<dbReference type="PANTHER" id="PTHR30349">
    <property type="entry name" value="PHAGE INTEGRASE-RELATED"/>
    <property type="match status" value="1"/>
</dbReference>
<proteinExistence type="inferred from homology"/>
<dbReference type="EMBL" id="JAWLJX010000017">
    <property type="protein sequence ID" value="MDV6264661.1"/>
    <property type="molecule type" value="Genomic_DNA"/>
</dbReference>
<dbReference type="PANTHER" id="PTHR30349:SF41">
    <property type="entry name" value="INTEGRASE_RECOMBINASE PROTEIN MJ0367-RELATED"/>
    <property type="match status" value="1"/>
</dbReference>
<comment type="similarity">
    <text evidence="1">Belongs to the 'phage' integrase family.</text>
</comment>
<dbReference type="InterPro" id="IPR010998">
    <property type="entry name" value="Integrase_recombinase_N"/>
</dbReference>
<feature type="region of interest" description="Disordered" evidence="4">
    <location>
        <begin position="1"/>
        <end position="50"/>
    </location>
</feature>
<evidence type="ECO:0000313" key="7">
    <source>
        <dbReference type="Proteomes" id="UP001185755"/>
    </source>
</evidence>
<evidence type="ECO:0000259" key="5">
    <source>
        <dbReference type="PROSITE" id="PS51898"/>
    </source>
</evidence>
<feature type="compositionally biased region" description="Basic and acidic residues" evidence="4">
    <location>
        <begin position="1"/>
        <end position="40"/>
    </location>
</feature>
<dbReference type="Gene3D" id="1.10.443.10">
    <property type="entry name" value="Intergrase catalytic core"/>
    <property type="match status" value="1"/>
</dbReference>
<keyword evidence="3" id="KW-0233">DNA recombination</keyword>
<organism evidence="6 7">
    <name type="scientific">Rhodococcoides yunnanense</name>
    <dbReference type="NCBI Taxonomy" id="278209"/>
    <lineage>
        <taxon>Bacteria</taxon>
        <taxon>Bacillati</taxon>
        <taxon>Actinomycetota</taxon>
        <taxon>Actinomycetes</taxon>
        <taxon>Mycobacteriales</taxon>
        <taxon>Nocardiaceae</taxon>
        <taxon>Rhodococcoides</taxon>
    </lineage>
</organism>
<dbReference type="Proteomes" id="UP001185755">
    <property type="component" value="Unassembled WGS sequence"/>
</dbReference>
<dbReference type="InterPro" id="IPR013762">
    <property type="entry name" value="Integrase-like_cat_sf"/>
</dbReference>
<evidence type="ECO:0000256" key="1">
    <source>
        <dbReference type="ARBA" id="ARBA00008857"/>
    </source>
</evidence>